<organism evidence="2">
    <name type="scientific">viral metagenome</name>
    <dbReference type="NCBI Taxonomy" id="1070528"/>
    <lineage>
        <taxon>unclassified sequences</taxon>
        <taxon>metagenomes</taxon>
        <taxon>organismal metagenomes</taxon>
    </lineage>
</organism>
<keyword evidence="1" id="KW-1133">Transmembrane helix</keyword>
<name>A0A6C0EW97_9ZZZZ</name>
<accession>A0A6C0EW97</accession>
<dbReference type="EMBL" id="MN738956">
    <property type="protein sequence ID" value="QHT32981.1"/>
    <property type="molecule type" value="Genomic_DNA"/>
</dbReference>
<sequence>MLRSQKNTRFYDGVGIIIFSINIHTYIYIHIHIYTYTHISMSKTEKVRKGPSESATKFSIGFVKKGNDGNMWKIVATAAGVHRWGKVSGASRARTSKHNKTVKNVQNNDNDKNIDNVSLDELKKLAKKHNVLSSGKSKGALALLLFNIRATGLSTEELKKIVDLLPSKDKRKAKEMIAKQMGNKITDYRGLWRPAPKPVDKMTRTEIINNLRKFRDAWEHEQGRNQGLSDEIMADESDTNLRERLSWYFSDTAKNQAANWIRYNQEGGGGVRDTSTHSANTPFKMTDYAAGVYNGFKNRDKIKIVKVVKGQAALDGIRKVFFGDDKVKADNWQKKLKWSSHDIAESIFFIYERKMRKNTEKICKFVIGRKGNGSVLGQVI</sequence>
<evidence type="ECO:0000256" key="1">
    <source>
        <dbReference type="SAM" id="Phobius"/>
    </source>
</evidence>
<reference evidence="2" key="1">
    <citation type="journal article" date="2020" name="Nature">
        <title>Giant virus diversity and host interactions through global metagenomics.</title>
        <authorList>
            <person name="Schulz F."/>
            <person name="Roux S."/>
            <person name="Paez-Espino D."/>
            <person name="Jungbluth S."/>
            <person name="Walsh D.A."/>
            <person name="Denef V.J."/>
            <person name="McMahon K.D."/>
            <person name="Konstantinidis K.T."/>
            <person name="Eloe-Fadrosh E.A."/>
            <person name="Kyrpides N.C."/>
            <person name="Woyke T."/>
        </authorList>
    </citation>
    <scope>NUCLEOTIDE SEQUENCE</scope>
    <source>
        <strain evidence="2">GVMAG-M-3300009161-34</strain>
    </source>
</reference>
<proteinExistence type="predicted"/>
<evidence type="ECO:0008006" key="3">
    <source>
        <dbReference type="Google" id="ProtNLM"/>
    </source>
</evidence>
<dbReference type="AlphaFoldDB" id="A0A6C0EW97"/>
<feature type="transmembrane region" description="Helical" evidence="1">
    <location>
        <begin position="12"/>
        <end position="31"/>
    </location>
</feature>
<protein>
    <recommendedName>
        <fullName evidence="3">SAP domain-containing protein</fullName>
    </recommendedName>
</protein>
<keyword evidence="1" id="KW-0472">Membrane</keyword>
<evidence type="ECO:0000313" key="2">
    <source>
        <dbReference type="EMBL" id="QHT32981.1"/>
    </source>
</evidence>
<keyword evidence="1" id="KW-0812">Transmembrane</keyword>